<dbReference type="InterPro" id="IPR011993">
    <property type="entry name" value="PH-like_dom_sf"/>
</dbReference>
<dbReference type="SMART" id="SM00160">
    <property type="entry name" value="RanBD"/>
    <property type="match status" value="1"/>
</dbReference>
<dbReference type="InterPro" id="IPR000156">
    <property type="entry name" value="Ran_bind_dom"/>
</dbReference>
<dbReference type="KEGG" id="tva:4764481"/>
<dbReference type="VEuPathDB" id="TrichDB:TVAGG3_0217170"/>
<reference evidence="3" key="2">
    <citation type="journal article" date="2007" name="Science">
        <title>Draft genome sequence of the sexually transmitted pathogen Trichomonas vaginalis.</title>
        <authorList>
            <person name="Carlton J.M."/>
            <person name="Hirt R.P."/>
            <person name="Silva J.C."/>
            <person name="Delcher A.L."/>
            <person name="Schatz M."/>
            <person name="Zhao Q."/>
            <person name="Wortman J.R."/>
            <person name="Bidwell S.L."/>
            <person name="Alsmark U.C.M."/>
            <person name="Besteiro S."/>
            <person name="Sicheritz-Ponten T."/>
            <person name="Noel C.J."/>
            <person name="Dacks J.B."/>
            <person name="Foster P.G."/>
            <person name="Simillion C."/>
            <person name="Van de Peer Y."/>
            <person name="Miranda-Saavedra D."/>
            <person name="Barton G.J."/>
            <person name="Westrop G.D."/>
            <person name="Mueller S."/>
            <person name="Dessi D."/>
            <person name="Fiori P.L."/>
            <person name="Ren Q."/>
            <person name="Paulsen I."/>
            <person name="Zhang H."/>
            <person name="Bastida-Corcuera F.D."/>
            <person name="Simoes-Barbosa A."/>
            <person name="Brown M.T."/>
            <person name="Hayes R.D."/>
            <person name="Mukherjee M."/>
            <person name="Okumura C.Y."/>
            <person name="Schneider R."/>
            <person name="Smith A.J."/>
            <person name="Vanacova S."/>
            <person name="Villalvazo M."/>
            <person name="Haas B.J."/>
            <person name="Pertea M."/>
            <person name="Feldblyum T.V."/>
            <person name="Utterback T.R."/>
            <person name="Shu C.L."/>
            <person name="Osoegawa K."/>
            <person name="de Jong P.J."/>
            <person name="Hrdy I."/>
            <person name="Horvathova L."/>
            <person name="Zubacova Z."/>
            <person name="Dolezal P."/>
            <person name="Malik S.B."/>
            <person name="Logsdon J.M. Jr."/>
            <person name="Henze K."/>
            <person name="Gupta A."/>
            <person name="Wang C.C."/>
            <person name="Dunne R.L."/>
            <person name="Upcroft J.A."/>
            <person name="Upcroft P."/>
            <person name="White O."/>
            <person name="Salzberg S.L."/>
            <person name="Tang P."/>
            <person name="Chiu C.-H."/>
            <person name="Lee Y.-S."/>
            <person name="Embley T.M."/>
            <person name="Coombs G.H."/>
            <person name="Mottram J.C."/>
            <person name="Tachezy J."/>
            <person name="Fraser-Liggett C.M."/>
            <person name="Johnson P.J."/>
        </authorList>
    </citation>
    <scope>NUCLEOTIDE SEQUENCE [LARGE SCALE GENOMIC DNA]</scope>
    <source>
        <strain evidence="3">G3</strain>
    </source>
</reference>
<dbReference type="InterPro" id="IPR045255">
    <property type="entry name" value="RanBP1-like"/>
</dbReference>
<dbReference type="Gene3D" id="2.30.29.30">
    <property type="entry name" value="Pleckstrin-homology domain (PH domain)/Phosphotyrosine-binding domain (PTB)"/>
    <property type="match status" value="1"/>
</dbReference>
<dbReference type="FunFam" id="2.30.29.30:FF:000847">
    <property type="entry name" value="RanBP1 domain containing protein"/>
    <property type="match status" value="1"/>
</dbReference>
<feature type="domain" description="RanBD1" evidence="2">
    <location>
        <begin position="120"/>
        <end position="237"/>
    </location>
</feature>
<organism evidence="3 4">
    <name type="scientific">Trichomonas vaginalis (strain ATCC PRA-98 / G3)</name>
    <dbReference type="NCBI Taxonomy" id="412133"/>
    <lineage>
        <taxon>Eukaryota</taxon>
        <taxon>Metamonada</taxon>
        <taxon>Parabasalia</taxon>
        <taxon>Trichomonadida</taxon>
        <taxon>Trichomonadidae</taxon>
        <taxon>Trichomonas</taxon>
    </lineage>
</organism>
<dbReference type="VEuPathDB" id="TrichDB:TVAG_055960"/>
<dbReference type="SMR" id="A2EL49"/>
<sequence>MNGLKFNLKLPPSAAKPAQPAENKPATSSGNGWGKALGGNGQNGFKLNIKFGKGATENKNNFPEFNFGTGQTFQSSKDPKEKFETTVLGAIGKNTAAQGNNEEGGDDAQNIVSINADEFAGEEDDQNLLNRKCKLLVLTPPTDAGGKAAWTERASGPFHLNKTKDAHRIVIRREPLLQPVVNTLVGEYLKPKLNKSTIQCCFILDNKPTPATIRFKDSTIAKEVFDKLTEIIDNLKK</sequence>
<dbReference type="SUPFAM" id="SSF50729">
    <property type="entry name" value="PH domain-like"/>
    <property type="match status" value="1"/>
</dbReference>
<dbReference type="AlphaFoldDB" id="A2EL49"/>
<dbReference type="Pfam" id="PF00638">
    <property type="entry name" value="Ran_BP1"/>
    <property type="match status" value="1"/>
</dbReference>
<evidence type="ECO:0000313" key="4">
    <source>
        <dbReference type="Proteomes" id="UP000001542"/>
    </source>
</evidence>
<gene>
    <name evidence="3" type="ORF">TVAG_055960</name>
</gene>
<proteinExistence type="predicted"/>
<evidence type="ECO:0000259" key="2">
    <source>
        <dbReference type="PROSITE" id="PS50196"/>
    </source>
</evidence>
<accession>A2EL49</accession>
<dbReference type="PROSITE" id="PS50196">
    <property type="entry name" value="RANBD1"/>
    <property type="match status" value="1"/>
</dbReference>
<protein>
    <recommendedName>
        <fullName evidence="2">RanBD1 domain-containing protein</fullName>
    </recommendedName>
</protein>
<evidence type="ECO:0000313" key="3">
    <source>
        <dbReference type="EMBL" id="EAY06602.1"/>
    </source>
</evidence>
<name>A2EL49_TRIV3</name>
<feature type="region of interest" description="Disordered" evidence="1">
    <location>
        <begin position="1"/>
        <end position="39"/>
    </location>
</feature>
<evidence type="ECO:0000256" key="1">
    <source>
        <dbReference type="SAM" id="MobiDB-lite"/>
    </source>
</evidence>
<dbReference type="Proteomes" id="UP000001542">
    <property type="component" value="Unassembled WGS sequence"/>
</dbReference>
<dbReference type="InParanoid" id="A2EL49"/>
<dbReference type="RefSeq" id="XP_001318825.1">
    <property type="nucleotide sequence ID" value="XM_001318790.1"/>
</dbReference>
<dbReference type="PANTHER" id="PTHR23138">
    <property type="entry name" value="RAN BINDING PROTEIN"/>
    <property type="match status" value="1"/>
</dbReference>
<reference evidence="3" key="1">
    <citation type="submission" date="2006-10" db="EMBL/GenBank/DDBJ databases">
        <authorList>
            <person name="Amadeo P."/>
            <person name="Zhao Q."/>
            <person name="Wortman J."/>
            <person name="Fraser-Liggett C."/>
            <person name="Carlton J."/>
        </authorList>
    </citation>
    <scope>NUCLEOTIDE SEQUENCE</scope>
    <source>
        <strain evidence="3">G3</strain>
    </source>
</reference>
<keyword evidence="4" id="KW-1185">Reference proteome</keyword>
<dbReference type="EMBL" id="DS113419">
    <property type="protein sequence ID" value="EAY06602.1"/>
    <property type="molecule type" value="Genomic_DNA"/>
</dbReference>